<keyword evidence="1" id="KW-0472">Membrane</keyword>
<sequence length="133" mass="14827">MNILSKILNLIKSYQYHIFLAACIGLISVISYNLGQINSLKKTPISVKDSVNLKANIFDATNSQPPALEGRGSLNNVERQKLDTRVVVSKNSDKYHYSWCSGAKRIKLENQIWFTSAQEAESKGYTLAGNCTK</sequence>
<dbReference type="InterPro" id="IPR035451">
    <property type="entry name" value="Ada-like_dom_sf"/>
</dbReference>
<gene>
    <name evidence="2" type="ORF">A3A13_04260</name>
</gene>
<keyword evidence="1" id="KW-1133">Transmembrane helix</keyword>
<evidence type="ECO:0000313" key="3">
    <source>
        <dbReference type="Proteomes" id="UP000178911"/>
    </source>
</evidence>
<evidence type="ECO:0000256" key="1">
    <source>
        <dbReference type="SAM" id="Phobius"/>
    </source>
</evidence>
<feature type="transmembrane region" description="Helical" evidence="1">
    <location>
        <begin position="14"/>
        <end position="34"/>
    </location>
</feature>
<organism evidence="2 3">
    <name type="scientific">Candidatus Yanofskybacteria bacterium RIFCSPLOWO2_01_FULL_43_22</name>
    <dbReference type="NCBI Taxonomy" id="1802695"/>
    <lineage>
        <taxon>Bacteria</taxon>
        <taxon>Candidatus Yanofskyibacteriota</taxon>
    </lineage>
</organism>
<reference evidence="2 3" key="1">
    <citation type="journal article" date="2016" name="Nat. Commun.">
        <title>Thousands of microbial genomes shed light on interconnected biogeochemical processes in an aquifer system.</title>
        <authorList>
            <person name="Anantharaman K."/>
            <person name="Brown C.T."/>
            <person name="Hug L.A."/>
            <person name="Sharon I."/>
            <person name="Castelle C.J."/>
            <person name="Probst A.J."/>
            <person name="Thomas B.C."/>
            <person name="Singh A."/>
            <person name="Wilkins M.J."/>
            <person name="Karaoz U."/>
            <person name="Brodie E.L."/>
            <person name="Williams K.H."/>
            <person name="Hubbard S.S."/>
            <person name="Banfield J.F."/>
        </authorList>
    </citation>
    <scope>NUCLEOTIDE SEQUENCE [LARGE SCALE GENOMIC DNA]</scope>
</reference>
<dbReference type="Proteomes" id="UP000178911">
    <property type="component" value="Unassembled WGS sequence"/>
</dbReference>
<dbReference type="EMBL" id="MGKJ01000020">
    <property type="protein sequence ID" value="OGN23306.1"/>
    <property type="molecule type" value="Genomic_DNA"/>
</dbReference>
<evidence type="ECO:0008006" key="4">
    <source>
        <dbReference type="Google" id="ProtNLM"/>
    </source>
</evidence>
<name>A0A1F8GF02_9BACT</name>
<dbReference type="AlphaFoldDB" id="A0A1F8GF02"/>
<protein>
    <recommendedName>
        <fullName evidence="4">Ada DNA repair metal-binding domain-containing protein</fullName>
    </recommendedName>
</protein>
<accession>A0A1F8GF02</accession>
<dbReference type="Gene3D" id="3.40.10.10">
    <property type="entry name" value="DNA Methylphosphotriester Repair Domain"/>
    <property type="match status" value="1"/>
</dbReference>
<dbReference type="STRING" id="1802695.A3A13_04260"/>
<keyword evidence="1" id="KW-0812">Transmembrane</keyword>
<comment type="caution">
    <text evidence="2">The sequence shown here is derived from an EMBL/GenBank/DDBJ whole genome shotgun (WGS) entry which is preliminary data.</text>
</comment>
<evidence type="ECO:0000313" key="2">
    <source>
        <dbReference type="EMBL" id="OGN23306.1"/>
    </source>
</evidence>
<proteinExistence type="predicted"/>
<dbReference type="PROSITE" id="PS51257">
    <property type="entry name" value="PROKAR_LIPOPROTEIN"/>
    <property type="match status" value="1"/>
</dbReference>
<dbReference type="SUPFAM" id="SSF57884">
    <property type="entry name" value="Ada DNA repair protein, N-terminal domain (N-Ada 10)"/>
    <property type="match status" value="1"/>
</dbReference>